<gene>
    <name evidence="3" type="ORF">TRFO_43216</name>
</gene>
<name>A0A1J4KW17_9EUKA</name>
<keyword evidence="2" id="KW-0472">Membrane</keyword>
<dbReference type="GeneID" id="94849390"/>
<evidence type="ECO:0000313" key="4">
    <source>
        <dbReference type="Proteomes" id="UP000179807"/>
    </source>
</evidence>
<dbReference type="EMBL" id="MLAK01000453">
    <property type="protein sequence ID" value="OHT13894.1"/>
    <property type="molecule type" value="Genomic_DNA"/>
</dbReference>
<feature type="transmembrane region" description="Helical" evidence="2">
    <location>
        <begin position="383"/>
        <end position="405"/>
    </location>
</feature>
<comment type="caution">
    <text evidence="3">The sequence shown here is derived from an EMBL/GenBank/DDBJ whole genome shotgun (WGS) entry which is preliminary data.</text>
</comment>
<keyword evidence="4" id="KW-1185">Reference proteome</keyword>
<dbReference type="OrthoDB" id="415426at2759"/>
<dbReference type="InterPro" id="IPR032675">
    <property type="entry name" value="LRR_dom_sf"/>
</dbReference>
<protein>
    <submittedName>
        <fullName evidence="3">Cell surface protein</fullName>
    </submittedName>
</protein>
<dbReference type="PANTHER" id="PTHR45661">
    <property type="entry name" value="SURFACE ANTIGEN"/>
    <property type="match status" value="1"/>
</dbReference>
<dbReference type="SUPFAM" id="SSF52058">
    <property type="entry name" value="L domain-like"/>
    <property type="match status" value="1"/>
</dbReference>
<dbReference type="VEuPathDB" id="TrichDB:TRFO_43216"/>
<dbReference type="Proteomes" id="UP000179807">
    <property type="component" value="Unassembled WGS sequence"/>
</dbReference>
<keyword evidence="2" id="KW-1133">Transmembrane helix</keyword>
<dbReference type="AlphaFoldDB" id="A0A1J4KW17"/>
<reference evidence="3" key="1">
    <citation type="submission" date="2016-10" db="EMBL/GenBank/DDBJ databases">
        <authorList>
            <person name="Benchimol M."/>
            <person name="Almeida L.G."/>
            <person name="Vasconcelos A.T."/>
            <person name="Perreira-Neves A."/>
            <person name="Rosa I.A."/>
            <person name="Tasca T."/>
            <person name="Bogo M.R."/>
            <person name="de Souza W."/>
        </authorList>
    </citation>
    <scope>NUCLEOTIDE SEQUENCE [LARGE SCALE GENOMIC DNA]</scope>
    <source>
        <strain evidence="3">K</strain>
    </source>
</reference>
<dbReference type="Gene3D" id="3.80.10.10">
    <property type="entry name" value="Ribonuclease Inhibitor"/>
    <property type="match status" value="3"/>
</dbReference>
<accession>A0A1J4KW17</accession>
<evidence type="ECO:0000256" key="1">
    <source>
        <dbReference type="SAM" id="MobiDB-lite"/>
    </source>
</evidence>
<organism evidence="3 4">
    <name type="scientific">Tritrichomonas foetus</name>
    <dbReference type="NCBI Taxonomy" id="1144522"/>
    <lineage>
        <taxon>Eukaryota</taxon>
        <taxon>Metamonada</taxon>
        <taxon>Parabasalia</taxon>
        <taxon>Tritrichomonadida</taxon>
        <taxon>Tritrichomonadidae</taxon>
        <taxon>Tritrichomonas</taxon>
    </lineage>
</organism>
<keyword evidence="2" id="KW-0812">Transmembrane</keyword>
<dbReference type="InterPro" id="IPR026906">
    <property type="entry name" value="LRR_5"/>
</dbReference>
<evidence type="ECO:0000313" key="3">
    <source>
        <dbReference type="EMBL" id="OHT13894.1"/>
    </source>
</evidence>
<dbReference type="RefSeq" id="XP_068367030.1">
    <property type="nucleotide sequence ID" value="XM_068514686.1"/>
</dbReference>
<feature type="region of interest" description="Disordered" evidence="1">
    <location>
        <begin position="346"/>
        <end position="374"/>
    </location>
</feature>
<proteinExistence type="predicted"/>
<feature type="compositionally biased region" description="Polar residues" evidence="1">
    <location>
        <begin position="363"/>
        <end position="374"/>
    </location>
</feature>
<dbReference type="Pfam" id="PF13306">
    <property type="entry name" value="LRR_5"/>
    <property type="match status" value="1"/>
</dbReference>
<sequence length="423" mass="45443">MCFFVPSFCNTFDLGVLRYQIIDSSTVSVVKFIGNETLENLTIPSTVSHAGKNYTVTKIGSSAFFRCSGITGSLTIPNSVTSIGDYAFSGCTGLTGSLTIGNGVIEINYQAFSFCSGFTGPLKIPNSVTSIGDLAFYGCTGFTGSLTIPNSVTSIGANAFSDCSGFTGPLTIPNSVTEIGPYAFHSCSGLSGNLTIGFNVKSIGKNAFSNCTKLKNVIYLGTNPPTFDDSSFKNTNISSFYVDNNYTNDTFCGFNVSRQSFYKVKIVNNVSIEALLTYVDVDDSRVVLKKGDNNLTFIQNYTVGVYVTYQSCNNTLLKEIQTVTSDPTSFMISNENITEMCSTIETPTGDEESVQTKSDDESVNPTNDQNADNKNVSANVGTVVGIVFAVVVVIVVIIVVVLIFIKKRKHDRSSSLKNQEINA</sequence>
<dbReference type="InterPro" id="IPR053139">
    <property type="entry name" value="Surface_bspA-like"/>
</dbReference>
<dbReference type="PANTHER" id="PTHR45661:SF3">
    <property type="entry name" value="IG-LIKE DOMAIN-CONTAINING PROTEIN"/>
    <property type="match status" value="1"/>
</dbReference>
<evidence type="ECO:0000256" key="2">
    <source>
        <dbReference type="SAM" id="Phobius"/>
    </source>
</evidence>